<feature type="transmembrane region" description="Helical" evidence="8">
    <location>
        <begin position="206"/>
        <end position="225"/>
    </location>
</feature>
<dbReference type="InterPro" id="IPR004648">
    <property type="entry name" value="Oligpept_transpt"/>
</dbReference>
<comment type="subcellular location">
    <subcellularLocation>
        <location evidence="1">Membrane</location>
        <topology evidence="1">Multi-pass membrane protein</topology>
    </subcellularLocation>
</comment>
<comment type="caution">
    <text evidence="9">The sequence shown here is derived from an EMBL/GenBank/DDBJ whole genome shotgun (WGS) entry which is preliminary data.</text>
</comment>
<feature type="transmembrane region" description="Helical" evidence="8">
    <location>
        <begin position="232"/>
        <end position="252"/>
    </location>
</feature>
<evidence type="ECO:0000256" key="7">
    <source>
        <dbReference type="ARBA" id="ARBA00023136"/>
    </source>
</evidence>
<feature type="transmembrane region" description="Helical" evidence="8">
    <location>
        <begin position="68"/>
        <end position="90"/>
    </location>
</feature>
<keyword evidence="6 8" id="KW-1133">Transmembrane helix</keyword>
<evidence type="ECO:0000256" key="3">
    <source>
        <dbReference type="ARBA" id="ARBA00022692"/>
    </source>
</evidence>
<dbReference type="GO" id="GO:0035673">
    <property type="term" value="F:oligopeptide transmembrane transporter activity"/>
    <property type="evidence" value="ECO:0007669"/>
    <property type="project" value="InterPro"/>
</dbReference>
<dbReference type="PANTHER" id="PTHR22601">
    <property type="entry name" value="ISP4 LIKE PROTEIN"/>
    <property type="match status" value="1"/>
</dbReference>
<evidence type="ECO:0000313" key="9">
    <source>
        <dbReference type="EMBL" id="CAF0926236.1"/>
    </source>
</evidence>
<evidence type="ECO:0000313" key="10">
    <source>
        <dbReference type="EMBL" id="CAF3704806.1"/>
    </source>
</evidence>
<evidence type="ECO:0000313" key="11">
    <source>
        <dbReference type="Proteomes" id="UP000663829"/>
    </source>
</evidence>
<dbReference type="Pfam" id="PF03169">
    <property type="entry name" value="OPT"/>
    <property type="match status" value="1"/>
</dbReference>
<evidence type="ECO:0000256" key="4">
    <source>
        <dbReference type="ARBA" id="ARBA00022856"/>
    </source>
</evidence>
<dbReference type="Proteomes" id="UP000681722">
    <property type="component" value="Unassembled WGS sequence"/>
</dbReference>
<dbReference type="EMBL" id="CAJOBC010001899">
    <property type="protein sequence ID" value="CAF3704806.1"/>
    <property type="molecule type" value="Genomic_DNA"/>
</dbReference>
<dbReference type="GO" id="GO:0016020">
    <property type="term" value="C:membrane"/>
    <property type="evidence" value="ECO:0007669"/>
    <property type="project" value="UniProtKB-SubCell"/>
</dbReference>
<keyword evidence="3 8" id="KW-0812">Transmembrane</keyword>
<feature type="transmembrane region" description="Helical" evidence="8">
    <location>
        <begin position="315"/>
        <end position="336"/>
    </location>
</feature>
<keyword evidence="4" id="KW-0571">Peptide transport</keyword>
<keyword evidence="2" id="KW-0813">Transport</keyword>
<proteinExistence type="predicted"/>
<dbReference type="AlphaFoldDB" id="A0A814B9F9"/>
<evidence type="ECO:0000256" key="5">
    <source>
        <dbReference type="ARBA" id="ARBA00022927"/>
    </source>
</evidence>
<evidence type="ECO:0000256" key="2">
    <source>
        <dbReference type="ARBA" id="ARBA00022448"/>
    </source>
</evidence>
<feature type="transmembrane region" description="Helical" evidence="8">
    <location>
        <begin position="149"/>
        <end position="171"/>
    </location>
</feature>
<evidence type="ECO:0000256" key="6">
    <source>
        <dbReference type="ARBA" id="ARBA00022989"/>
    </source>
</evidence>
<protein>
    <submittedName>
        <fullName evidence="9">Uncharacterized protein</fullName>
    </submittedName>
</protein>
<dbReference type="GO" id="GO:0015031">
    <property type="term" value="P:protein transport"/>
    <property type="evidence" value="ECO:0007669"/>
    <property type="project" value="UniProtKB-KW"/>
</dbReference>
<keyword evidence="11" id="KW-1185">Reference proteome</keyword>
<dbReference type="OrthoDB" id="9986677at2759"/>
<dbReference type="InterPro" id="IPR004813">
    <property type="entry name" value="OPT"/>
</dbReference>
<dbReference type="Proteomes" id="UP000663829">
    <property type="component" value="Unassembled WGS sequence"/>
</dbReference>
<accession>A0A814B9F9</accession>
<reference evidence="9" key="1">
    <citation type="submission" date="2021-02" db="EMBL/GenBank/DDBJ databases">
        <authorList>
            <person name="Nowell W R."/>
        </authorList>
    </citation>
    <scope>NUCLEOTIDE SEQUENCE</scope>
</reference>
<sequence length="389" mass="44143">MSVPNYNQAPNMVPHNEYIEAEHSSYEEVDDIVSNEDDQKMLCSTFRACLTSIWYQTYLQSPYAVPGWVQANIAVGFICINWIISPLLWYTDVWNFKILPIQGSVRRSVDGSIYRIAEVVDIPASLSNLPQYRLNETAYEKYGPVRLPLTMIVSYACHLAFIPAIIVHTILYHGKDILKHLHTSLNNRNNDIHCRLMSNYKEAPEWWYAVLFILVTVLSTIICHLAEIMPWYYVLIAASVAFLLILPAGILYANTGLAEFLFTMPASNLLASLFFVNAPTEAVVFNMYIPRSTFTAINFLVVLKLSHFMKIPPRVMFVAIIICSLISAITCSLTAFSIRKTIKTPTLCDRSKPEQLCVDEAAREFALAILFSLVGKCNQDKSVFCRIIR</sequence>
<organism evidence="9 11">
    <name type="scientific">Didymodactylos carnosus</name>
    <dbReference type="NCBI Taxonomy" id="1234261"/>
    <lineage>
        <taxon>Eukaryota</taxon>
        <taxon>Metazoa</taxon>
        <taxon>Spiralia</taxon>
        <taxon>Gnathifera</taxon>
        <taxon>Rotifera</taxon>
        <taxon>Eurotatoria</taxon>
        <taxon>Bdelloidea</taxon>
        <taxon>Philodinida</taxon>
        <taxon>Philodinidae</taxon>
        <taxon>Didymodactylos</taxon>
    </lineage>
</organism>
<name>A0A814B9F9_9BILA</name>
<evidence type="ECO:0000256" key="1">
    <source>
        <dbReference type="ARBA" id="ARBA00004141"/>
    </source>
</evidence>
<dbReference type="EMBL" id="CAJNOQ010001899">
    <property type="protein sequence ID" value="CAF0926236.1"/>
    <property type="molecule type" value="Genomic_DNA"/>
</dbReference>
<gene>
    <name evidence="9" type="ORF">GPM918_LOCUS9932</name>
    <name evidence="10" type="ORF">SRO942_LOCUS9933</name>
</gene>
<evidence type="ECO:0000256" key="8">
    <source>
        <dbReference type="SAM" id="Phobius"/>
    </source>
</evidence>
<keyword evidence="5" id="KW-0653">Protein transport</keyword>
<keyword evidence="7 8" id="KW-0472">Membrane</keyword>